<evidence type="ECO:0000313" key="1">
    <source>
        <dbReference type="EMBL" id="MBA1373773.1"/>
    </source>
</evidence>
<comment type="caution">
    <text evidence="1">The sequence shown here is derived from an EMBL/GenBank/DDBJ whole genome shotgun (WGS) entry which is preliminary data.</text>
</comment>
<dbReference type="Proteomes" id="UP000589292">
    <property type="component" value="Unassembled WGS sequence"/>
</dbReference>
<dbReference type="RefSeq" id="WP_181266721.1">
    <property type="nucleotide sequence ID" value="NZ_BAAAGB010000002.1"/>
</dbReference>
<proteinExistence type="predicted"/>
<protein>
    <submittedName>
        <fullName evidence="1">Uncharacterized protein</fullName>
    </submittedName>
</protein>
<organism evidence="1 2">
    <name type="scientific">Sphingomonas ursincola</name>
    <dbReference type="NCBI Taxonomy" id="56361"/>
    <lineage>
        <taxon>Bacteria</taxon>
        <taxon>Pseudomonadati</taxon>
        <taxon>Pseudomonadota</taxon>
        <taxon>Alphaproteobacteria</taxon>
        <taxon>Sphingomonadales</taxon>
        <taxon>Sphingomonadaceae</taxon>
        <taxon>Sphingomonas</taxon>
    </lineage>
</organism>
<keyword evidence="2" id="KW-1185">Reference proteome</keyword>
<dbReference type="AlphaFoldDB" id="A0A7V8RC78"/>
<accession>A0A7V8RC78</accession>
<reference evidence="1 2" key="1">
    <citation type="journal article" date="1994" name="Int. J. Syst. Bacteriol.">
        <title>Phylogenetic positions of novel aerobic, bacteriochlorophyll a-containing bacteria and description of Roseococcus thiosulfatophilus gen. nov., sp. nov., Erythromicrobium ramosum gen. nov., sp. nov., and Erythrobacter litoralis sp. nov.</title>
        <authorList>
            <person name="Yurkov V."/>
            <person name="Stackebrandt E."/>
            <person name="Holmes A."/>
            <person name="Fuerst J.A."/>
            <person name="Hugenholtz P."/>
            <person name="Golecki J."/>
            <person name="Gad'on N."/>
            <person name="Gorlenko V.M."/>
            <person name="Kompantseva E.I."/>
            <person name="Drews G."/>
        </authorList>
    </citation>
    <scope>NUCLEOTIDE SEQUENCE [LARGE SCALE GENOMIC DNA]</scope>
    <source>
        <strain evidence="1 2">KR-99</strain>
    </source>
</reference>
<sequence>MAGPFDDLEAGQSRMIGGDNIDALVIGPFLWDSKVEIHAWHAGVKTGEGNSAYISLSQDGAEIGRKTDSKFGNYSLPIDKTAMLAKLASTTFSISYDNVMATVSSVGLRATVTRLD</sequence>
<name>A0A7V8RC78_9SPHN</name>
<gene>
    <name evidence="1" type="ORF">FG486_05435</name>
</gene>
<evidence type="ECO:0000313" key="2">
    <source>
        <dbReference type="Proteomes" id="UP000589292"/>
    </source>
</evidence>
<dbReference type="EMBL" id="VDES01000001">
    <property type="protein sequence ID" value="MBA1373773.1"/>
    <property type="molecule type" value="Genomic_DNA"/>
</dbReference>